<name>A0A017SAA9_ASPRC</name>
<evidence type="ECO:0000313" key="2">
    <source>
        <dbReference type="Proteomes" id="UP000019804"/>
    </source>
</evidence>
<gene>
    <name evidence="1" type="ORF">EURHEDRAFT_414186</name>
</gene>
<dbReference type="RefSeq" id="XP_040637444.1">
    <property type="nucleotide sequence ID" value="XM_040782353.1"/>
</dbReference>
<accession>A0A017SAA9</accession>
<protein>
    <submittedName>
        <fullName evidence="1">Uncharacterized protein</fullName>
    </submittedName>
</protein>
<dbReference type="Proteomes" id="UP000019804">
    <property type="component" value="Unassembled WGS sequence"/>
</dbReference>
<dbReference type="EMBL" id="KK088430">
    <property type="protein sequence ID" value="EYE93756.1"/>
    <property type="molecule type" value="Genomic_DNA"/>
</dbReference>
<dbReference type="HOGENOM" id="CLU_2830771_0_0_1"/>
<evidence type="ECO:0000313" key="1">
    <source>
        <dbReference type="EMBL" id="EYE93756.1"/>
    </source>
</evidence>
<dbReference type="OrthoDB" id="2586582at2759"/>
<dbReference type="GeneID" id="63697477"/>
<sequence length="66" mass="7326">MPISLLQRRLASDYELNDACRTVESQGVSTMFYTLIQKTLHSVSGGVSLRIRLSARNLCLISSINP</sequence>
<keyword evidence="2" id="KW-1185">Reference proteome</keyword>
<organism evidence="1 2">
    <name type="scientific">Aspergillus ruber (strain CBS 135680)</name>
    <dbReference type="NCBI Taxonomy" id="1388766"/>
    <lineage>
        <taxon>Eukaryota</taxon>
        <taxon>Fungi</taxon>
        <taxon>Dikarya</taxon>
        <taxon>Ascomycota</taxon>
        <taxon>Pezizomycotina</taxon>
        <taxon>Eurotiomycetes</taxon>
        <taxon>Eurotiomycetidae</taxon>
        <taxon>Eurotiales</taxon>
        <taxon>Aspergillaceae</taxon>
        <taxon>Aspergillus</taxon>
        <taxon>Aspergillus subgen. Aspergillus</taxon>
    </lineage>
</organism>
<reference evidence="2" key="1">
    <citation type="journal article" date="2014" name="Nat. Commun.">
        <title>Genomic adaptations of the halophilic Dead Sea filamentous fungus Eurotium rubrum.</title>
        <authorList>
            <person name="Kis-Papo T."/>
            <person name="Weig A.R."/>
            <person name="Riley R."/>
            <person name="Persoh D."/>
            <person name="Salamov A."/>
            <person name="Sun H."/>
            <person name="Lipzen A."/>
            <person name="Wasser S.P."/>
            <person name="Rambold G."/>
            <person name="Grigoriev I.V."/>
            <person name="Nevo E."/>
        </authorList>
    </citation>
    <scope>NUCLEOTIDE SEQUENCE [LARGE SCALE GENOMIC DNA]</scope>
    <source>
        <strain evidence="2">CBS 135680</strain>
    </source>
</reference>
<proteinExistence type="predicted"/>
<dbReference type="AlphaFoldDB" id="A0A017SAA9"/>